<feature type="region of interest" description="Disordered" evidence="5">
    <location>
        <begin position="769"/>
        <end position="808"/>
    </location>
</feature>
<organism evidence="7 8">
    <name type="scientific">Saccoglossus kowalevskii</name>
    <name type="common">Acorn worm</name>
    <dbReference type="NCBI Taxonomy" id="10224"/>
    <lineage>
        <taxon>Eukaryota</taxon>
        <taxon>Metazoa</taxon>
        <taxon>Hemichordata</taxon>
        <taxon>Enteropneusta</taxon>
        <taxon>Harrimaniidae</taxon>
        <taxon>Saccoglossus</taxon>
    </lineage>
</organism>
<gene>
    <name evidence="8" type="primary">LOC102801396</name>
</gene>
<dbReference type="SUPFAM" id="SSF50978">
    <property type="entry name" value="WD40 repeat-like"/>
    <property type="match status" value="1"/>
</dbReference>
<evidence type="ECO:0000313" key="8">
    <source>
        <dbReference type="RefSeq" id="XP_006825086.1"/>
    </source>
</evidence>
<sequence length="808" mass="90878">MAARWNENIVAEHRDLQANAMSVDCTGQFAILAGKRVWAVINLDTPQDVVKKLSRQSRWEVSVVEWNPHVLQKNLFAATSNQSADIWSWADGCGRQIASLKAHTRVISDVNWSCFDSNMLATCSVDTYIYLWDIRDSRKPASALSAVAGAAQVKWNKIDSNYIATAHDGDIRIWDHRKNSTPVQYIAAHLSKIHGLDWEPKQELCLATSSQDGTVKFWDVTSPRQPQSTLNSTAPVWRARYTPFGNGLVTIVVPQLRRGENSLLLWNTDNLSVPMHTFIGHSDVVLEFQWRKFNEDSTDYQLVTWSRDHTLRLWKIDPHLQKLCGAEEFIDDVHRDMVSISPGSRHSSISGVAIEKTSLGSDKEQTGSAVEEINEKVKNVSSSATTVTAGQPQTLQQEFSLVNVSDITNVKLDLDAMHRSCKVTSVHVNNMVTLNVSFPANYPNNAAPDFTFTKPTNIDTKTKSKLLKILQETSHQHVKRNRTCLEPCIRKLVTGLETLTVDDKVQDSSQTPYNLQNVSVVKQPVMPIISYGSYRDHNIPFPRTSGARFCSVGKLVVFMRPVVKKSSNPENTPRSLSVLGTFRTLPIKGMASQTSQYNIYNTNLGSPTRDVEVSISNYYKDRDRERKIRGRGSSKHKRGWEVDYVKPTSSGLVTVYDIEIVLPIHKTLAQNYVLDHNDIPGMCKFGTLCQHCHREVKGAHCVECKRYSFQCAICHVAVKGSSNFCLSCRHGGHSHHMLEWFQTQDVCPTGCGCYCMQEDFQLYGRERTDSFSRSGHTGRERTDSFGRSGITSRERADSYGKSGFSNFL</sequence>
<dbReference type="Pfam" id="PF17120">
    <property type="entry name" value="zf-RING_16"/>
    <property type="match status" value="1"/>
</dbReference>
<dbReference type="InterPro" id="IPR020472">
    <property type="entry name" value="WD40_PAC1"/>
</dbReference>
<keyword evidence="7" id="KW-1185">Reference proteome</keyword>
<comment type="similarity">
    <text evidence="3">Belongs to the WD repeat WDR59 family.</text>
</comment>
<dbReference type="PROSITE" id="PS50082">
    <property type="entry name" value="WD_REPEATS_2"/>
    <property type="match status" value="2"/>
</dbReference>
<evidence type="ECO:0000259" key="6">
    <source>
        <dbReference type="PROSITE" id="PS50908"/>
    </source>
</evidence>
<dbReference type="InterPro" id="IPR049567">
    <property type="entry name" value="WDR59-like"/>
</dbReference>
<evidence type="ECO:0000256" key="5">
    <source>
        <dbReference type="SAM" id="MobiDB-lite"/>
    </source>
</evidence>
<keyword evidence="1 4" id="KW-0853">WD repeat</keyword>
<feature type="repeat" description="WD" evidence="4">
    <location>
        <begin position="186"/>
        <end position="228"/>
    </location>
</feature>
<dbReference type="Gene3D" id="3.10.110.10">
    <property type="entry name" value="Ubiquitin Conjugating Enzyme"/>
    <property type="match status" value="1"/>
</dbReference>
<dbReference type="Pfam" id="PF00400">
    <property type="entry name" value="WD40"/>
    <property type="match status" value="2"/>
</dbReference>
<dbReference type="Proteomes" id="UP000694865">
    <property type="component" value="Unplaced"/>
</dbReference>
<evidence type="ECO:0000256" key="2">
    <source>
        <dbReference type="ARBA" id="ARBA00022737"/>
    </source>
</evidence>
<dbReference type="InterPro" id="IPR019775">
    <property type="entry name" value="WD40_repeat_CS"/>
</dbReference>
<dbReference type="Gene3D" id="2.130.10.10">
    <property type="entry name" value="YVTN repeat-like/Quinoprotein amine dehydrogenase"/>
    <property type="match status" value="2"/>
</dbReference>
<dbReference type="PRINTS" id="PR00320">
    <property type="entry name" value="GPROTEINBRPT"/>
</dbReference>
<reference evidence="8" key="1">
    <citation type="submission" date="2025-08" db="UniProtKB">
        <authorList>
            <consortium name="RefSeq"/>
        </authorList>
    </citation>
    <scope>IDENTIFICATION</scope>
    <source>
        <tissue evidence="8">Testes</tissue>
    </source>
</reference>
<dbReference type="PROSITE" id="PS50294">
    <property type="entry name" value="WD_REPEATS_REGION"/>
    <property type="match status" value="1"/>
</dbReference>
<proteinExistence type="inferred from homology"/>
<dbReference type="InterPro" id="IPR036322">
    <property type="entry name" value="WD40_repeat_dom_sf"/>
</dbReference>
<dbReference type="Pfam" id="PF05773">
    <property type="entry name" value="RWD"/>
    <property type="match status" value="1"/>
</dbReference>
<dbReference type="RefSeq" id="XP_006825086.1">
    <property type="nucleotide sequence ID" value="XM_006825023.1"/>
</dbReference>
<dbReference type="PROSITE" id="PS50908">
    <property type="entry name" value="RWD"/>
    <property type="match status" value="1"/>
</dbReference>
<dbReference type="InterPro" id="IPR006575">
    <property type="entry name" value="RWD_dom"/>
</dbReference>
<evidence type="ECO:0000256" key="3">
    <source>
        <dbReference type="ARBA" id="ARBA00038452"/>
    </source>
</evidence>
<evidence type="ECO:0000313" key="7">
    <source>
        <dbReference type="Proteomes" id="UP000694865"/>
    </source>
</evidence>
<feature type="repeat" description="WD" evidence="4">
    <location>
        <begin position="100"/>
        <end position="142"/>
    </location>
</feature>
<dbReference type="InterPro" id="IPR016135">
    <property type="entry name" value="UBQ-conjugating_enzyme/RWD"/>
</dbReference>
<dbReference type="InterPro" id="IPR039456">
    <property type="entry name" value="WDR59_mRING-H2-C3H3C2"/>
</dbReference>
<protein>
    <submittedName>
        <fullName evidence="8">WD repeat-containing protein 59-like</fullName>
    </submittedName>
</protein>
<evidence type="ECO:0000256" key="1">
    <source>
        <dbReference type="ARBA" id="ARBA00022574"/>
    </source>
</evidence>
<feature type="domain" description="RWD" evidence="6">
    <location>
        <begin position="390"/>
        <end position="499"/>
    </location>
</feature>
<dbReference type="GeneID" id="102801396"/>
<accession>A0ABM0MYJ5</accession>
<dbReference type="PANTHER" id="PTHR46170:SF1">
    <property type="entry name" value="GATOR COMPLEX PROTEIN WDR59"/>
    <property type="match status" value="1"/>
</dbReference>
<dbReference type="SMART" id="SM00320">
    <property type="entry name" value="WD40"/>
    <property type="match status" value="5"/>
</dbReference>
<dbReference type="PROSITE" id="PS00678">
    <property type="entry name" value="WD_REPEATS_1"/>
    <property type="match status" value="2"/>
</dbReference>
<keyword evidence="2" id="KW-0677">Repeat</keyword>
<dbReference type="InterPro" id="IPR015943">
    <property type="entry name" value="WD40/YVTN_repeat-like_dom_sf"/>
</dbReference>
<dbReference type="PANTHER" id="PTHR46170">
    <property type="entry name" value="GATOR COMPLEX PROTEIN WDR59"/>
    <property type="match status" value="1"/>
</dbReference>
<name>A0ABM0MYJ5_SACKO</name>
<dbReference type="CDD" id="cd16692">
    <property type="entry name" value="mRING-H2-C3H3C2_WDR59"/>
    <property type="match status" value="1"/>
</dbReference>
<dbReference type="InterPro" id="IPR049566">
    <property type="entry name" value="WDR59_RTC1-like_RING_Znf"/>
</dbReference>
<dbReference type="InterPro" id="IPR001680">
    <property type="entry name" value="WD40_rpt"/>
</dbReference>
<evidence type="ECO:0000256" key="4">
    <source>
        <dbReference type="PROSITE-ProRule" id="PRU00221"/>
    </source>
</evidence>